<proteinExistence type="predicted"/>
<evidence type="ECO:0000313" key="2">
    <source>
        <dbReference type="EMBL" id="TGM13561.1"/>
    </source>
</evidence>
<dbReference type="PROSITE" id="PS51257">
    <property type="entry name" value="PROKAR_LIPOPROTEIN"/>
    <property type="match status" value="1"/>
</dbReference>
<reference evidence="3" key="1">
    <citation type="journal article" date="2019" name="PLoS Negl. Trop. Dis.">
        <title>Revisiting the worldwide diversity of Leptospira species in the environment.</title>
        <authorList>
            <person name="Vincent A.T."/>
            <person name="Schiettekatte O."/>
            <person name="Bourhy P."/>
            <person name="Veyrier F.J."/>
            <person name="Picardeau M."/>
        </authorList>
    </citation>
    <scope>NUCLEOTIDE SEQUENCE [LARGE SCALE GENOMIC DNA]</scope>
    <source>
        <strain evidence="3">201702407</strain>
    </source>
</reference>
<keyword evidence="3" id="KW-1185">Reference proteome</keyword>
<comment type="caution">
    <text evidence="2">The sequence shown here is derived from an EMBL/GenBank/DDBJ whole genome shotgun (WGS) entry which is preliminary data.</text>
</comment>
<dbReference type="EMBL" id="RQGT01000083">
    <property type="protein sequence ID" value="TGM13561.1"/>
    <property type="molecule type" value="Genomic_DNA"/>
</dbReference>
<gene>
    <name evidence="2" type="ORF">EHQ90_13805</name>
</gene>
<sequence length="165" mass="16627">MKLVKQIGVCLVLISLLSACKKVEKNDDATNLALLLALSGGSTCSYTALGTTLPIPSVSPTLNGGVSTLNFTGAVGFGAVQISSAPTNSVGSFGNSSGSYTYVVYKGTCPISTSTTLAVAGVDYTITSGTSTVTNSGSIRFNIAGAYTIFITSNNASGATFQLVN</sequence>
<feature type="signal peptide" evidence="1">
    <location>
        <begin position="1"/>
        <end position="21"/>
    </location>
</feature>
<dbReference type="Proteomes" id="UP000297422">
    <property type="component" value="Unassembled WGS sequence"/>
</dbReference>
<protein>
    <recommendedName>
        <fullName evidence="4">Lipoprotein</fullName>
    </recommendedName>
</protein>
<evidence type="ECO:0000256" key="1">
    <source>
        <dbReference type="SAM" id="SignalP"/>
    </source>
</evidence>
<evidence type="ECO:0008006" key="4">
    <source>
        <dbReference type="Google" id="ProtNLM"/>
    </source>
</evidence>
<feature type="chain" id="PRO_5045306029" description="Lipoprotein" evidence="1">
    <location>
        <begin position="22"/>
        <end position="165"/>
    </location>
</feature>
<accession>A0ABY2N0H7</accession>
<evidence type="ECO:0000313" key="3">
    <source>
        <dbReference type="Proteomes" id="UP000297422"/>
    </source>
</evidence>
<keyword evidence="1" id="KW-0732">Signal</keyword>
<name>A0ABY2N0H7_9LEPT</name>
<organism evidence="2 3">
    <name type="scientific">Leptospira stimsonii</name>
    <dbReference type="NCBI Taxonomy" id="2202203"/>
    <lineage>
        <taxon>Bacteria</taxon>
        <taxon>Pseudomonadati</taxon>
        <taxon>Spirochaetota</taxon>
        <taxon>Spirochaetia</taxon>
        <taxon>Leptospirales</taxon>
        <taxon>Leptospiraceae</taxon>
        <taxon>Leptospira</taxon>
    </lineage>
</organism>
<dbReference type="RefSeq" id="WP_135685671.1">
    <property type="nucleotide sequence ID" value="NZ_RQGT01000083.1"/>
</dbReference>